<dbReference type="PANTHER" id="PTHR39190">
    <property type="entry name" value="FLAGELLAR ASSEMBLY FACTOR FLIW"/>
    <property type="match status" value="1"/>
</dbReference>
<evidence type="ECO:0000256" key="3">
    <source>
        <dbReference type="ARBA" id="ARBA00022845"/>
    </source>
</evidence>
<reference evidence="6 7" key="1">
    <citation type="submission" date="2021-03" db="EMBL/GenBank/DDBJ databases">
        <title>Caproiciproducens sp. nov. isolated from feces of cow.</title>
        <authorList>
            <person name="Choi J.-Y."/>
        </authorList>
    </citation>
    <scope>NUCLEOTIDE SEQUENCE [LARGE SCALE GENOMIC DNA]</scope>
    <source>
        <strain evidence="6 7">AGMB10547</strain>
    </source>
</reference>
<comment type="subcellular location">
    <subcellularLocation>
        <location evidence="5">Cytoplasm</location>
    </subcellularLocation>
</comment>
<keyword evidence="6" id="KW-0282">Flagellum</keyword>
<evidence type="ECO:0000313" key="7">
    <source>
        <dbReference type="Proteomes" id="UP000719942"/>
    </source>
</evidence>
<dbReference type="EMBL" id="JAGFNZ010000004">
    <property type="protein sequence ID" value="MBW7573339.1"/>
    <property type="molecule type" value="Genomic_DNA"/>
</dbReference>
<name>A0ABS7DPV8_9FIRM</name>
<evidence type="ECO:0000256" key="2">
    <source>
        <dbReference type="ARBA" id="ARBA00022795"/>
    </source>
</evidence>
<comment type="caution">
    <text evidence="6">The sequence shown here is derived from an EMBL/GenBank/DDBJ whole genome shotgun (WGS) entry which is preliminary data.</text>
</comment>
<dbReference type="RefSeq" id="WP_219965744.1">
    <property type="nucleotide sequence ID" value="NZ_JAGFNZ010000004.1"/>
</dbReference>
<evidence type="ECO:0000256" key="1">
    <source>
        <dbReference type="ARBA" id="ARBA00022490"/>
    </source>
</evidence>
<organism evidence="6 7">
    <name type="scientific">Caproiciproducens faecalis</name>
    <dbReference type="NCBI Taxonomy" id="2820301"/>
    <lineage>
        <taxon>Bacteria</taxon>
        <taxon>Bacillati</taxon>
        <taxon>Bacillota</taxon>
        <taxon>Clostridia</taxon>
        <taxon>Eubacteriales</taxon>
        <taxon>Acutalibacteraceae</taxon>
        <taxon>Caproiciproducens</taxon>
    </lineage>
</organism>
<sequence>MDTNHSELQNTETGVQNIIHFEEGILGFEDIREYLLYHEDESGIIWNLQAAHCDVPSFVVVDPYPIVNDYHPVFPESELAYFGEADAENLCVLVVAVIKPNLNESVINLKAPIVIDVNTKKAKQIILDNTEYPIRYKLFRDNR</sequence>
<comment type="subunit">
    <text evidence="5">Interacts with translational regulator CsrA and flagellin(s).</text>
</comment>
<keyword evidence="3 5" id="KW-0810">Translation regulation</keyword>
<accession>A0ABS7DPV8</accession>
<keyword evidence="1 5" id="KW-0963">Cytoplasm</keyword>
<keyword evidence="4 5" id="KW-0143">Chaperone</keyword>
<dbReference type="Proteomes" id="UP000719942">
    <property type="component" value="Unassembled WGS sequence"/>
</dbReference>
<dbReference type="HAMAP" id="MF_01185">
    <property type="entry name" value="FliW"/>
    <property type="match status" value="1"/>
</dbReference>
<keyword evidence="6" id="KW-0969">Cilium</keyword>
<protein>
    <recommendedName>
        <fullName evidence="5">Flagellar assembly factor FliW</fullName>
    </recommendedName>
</protein>
<dbReference type="Pfam" id="PF02623">
    <property type="entry name" value="FliW"/>
    <property type="match status" value="1"/>
</dbReference>
<dbReference type="InterPro" id="IPR024046">
    <property type="entry name" value="Flagellar_assmbl_FliW_dom_sf"/>
</dbReference>
<keyword evidence="6" id="KW-0966">Cell projection</keyword>
<proteinExistence type="inferred from homology"/>
<dbReference type="Gene3D" id="2.30.290.10">
    <property type="entry name" value="BH3618-like"/>
    <property type="match status" value="1"/>
</dbReference>
<comment type="similarity">
    <text evidence="5">Belongs to the FliW family.</text>
</comment>
<evidence type="ECO:0000313" key="6">
    <source>
        <dbReference type="EMBL" id="MBW7573339.1"/>
    </source>
</evidence>
<keyword evidence="7" id="KW-1185">Reference proteome</keyword>
<gene>
    <name evidence="5" type="primary">fliW</name>
    <name evidence="6" type="ORF">J5W02_11015</name>
</gene>
<keyword evidence="2 5" id="KW-1005">Bacterial flagellum biogenesis</keyword>
<dbReference type="PANTHER" id="PTHR39190:SF1">
    <property type="entry name" value="FLAGELLAR ASSEMBLY FACTOR FLIW"/>
    <property type="match status" value="1"/>
</dbReference>
<dbReference type="SUPFAM" id="SSF141457">
    <property type="entry name" value="BH3618-like"/>
    <property type="match status" value="1"/>
</dbReference>
<dbReference type="InterPro" id="IPR003775">
    <property type="entry name" value="Flagellar_assembly_factor_FliW"/>
</dbReference>
<evidence type="ECO:0000256" key="5">
    <source>
        <dbReference type="HAMAP-Rule" id="MF_01185"/>
    </source>
</evidence>
<comment type="function">
    <text evidence="5">Acts as an anti-CsrA protein, binds CsrA and prevents it from repressing translation of its target genes, one of which is flagellin. Binds to flagellin and participates in the assembly of the flagellum.</text>
</comment>
<evidence type="ECO:0000256" key="4">
    <source>
        <dbReference type="ARBA" id="ARBA00023186"/>
    </source>
</evidence>